<protein>
    <recommendedName>
        <fullName evidence="3">DUF4913 domain-containing protein</fullName>
    </recommendedName>
</protein>
<reference evidence="1 2" key="1">
    <citation type="journal article" date="2019" name="Int. J. Syst. Evol. Microbiol.">
        <title>The Global Catalogue of Microorganisms (GCM) 10K type strain sequencing project: providing services to taxonomists for standard genome sequencing and annotation.</title>
        <authorList>
            <consortium name="The Broad Institute Genomics Platform"/>
            <consortium name="The Broad Institute Genome Sequencing Center for Infectious Disease"/>
            <person name="Wu L."/>
            <person name="Ma J."/>
        </authorList>
    </citation>
    <scope>NUCLEOTIDE SEQUENCE [LARGE SCALE GENOMIC DNA]</scope>
    <source>
        <strain evidence="1 2">JCM 3325</strain>
    </source>
</reference>
<accession>A0ABN3IJL2</accession>
<sequence>MNEPHHLLTIIKAQQEAIDRLMALVQERKQPEPAKRKERRERPIDWLTISEKERAAAWRGLAAFVESLVFRYGLQMEIQPCWWRHAEAVEELTALWQVRQNAFGENATLGSGMQWQNAFHSSRKRLSTMFGSCRSGHIDSTVTMWMTEDDRKAFDHAVENGL</sequence>
<keyword evidence="2" id="KW-1185">Reference proteome</keyword>
<organism evidence="1 2">
    <name type="scientific">Actinomadura vinacea</name>
    <dbReference type="NCBI Taxonomy" id="115336"/>
    <lineage>
        <taxon>Bacteria</taxon>
        <taxon>Bacillati</taxon>
        <taxon>Actinomycetota</taxon>
        <taxon>Actinomycetes</taxon>
        <taxon>Streptosporangiales</taxon>
        <taxon>Thermomonosporaceae</taxon>
        <taxon>Actinomadura</taxon>
    </lineage>
</organism>
<dbReference type="RefSeq" id="WP_344587398.1">
    <property type="nucleotide sequence ID" value="NZ_BAAARW010000003.1"/>
</dbReference>
<proteinExistence type="predicted"/>
<gene>
    <name evidence="1" type="ORF">GCM10010191_11220</name>
</gene>
<dbReference type="EMBL" id="BAAARW010000003">
    <property type="protein sequence ID" value="GAA2405178.1"/>
    <property type="molecule type" value="Genomic_DNA"/>
</dbReference>
<evidence type="ECO:0000313" key="1">
    <source>
        <dbReference type="EMBL" id="GAA2405178.1"/>
    </source>
</evidence>
<evidence type="ECO:0008006" key="3">
    <source>
        <dbReference type="Google" id="ProtNLM"/>
    </source>
</evidence>
<comment type="caution">
    <text evidence="1">The sequence shown here is derived from an EMBL/GenBank/DDBJ whole genome shotgun (WGS) entry which is preliminary data.</text>
</comment>
<dbReference type="Proteomes" id="UP001501231">
    <property type="component" value="Unassembled WGS sequence"/>
</dbReference>
<name>A0ABN3IJL2_9ACTN</name>
<evidence type="ECO:0000313" key="2">
    <source>
        <dbReference type="Proteomes" id="UP001501231"/>
    </source>
</evidence>